<protein>
    <submittedName>
        <fullName evidence="2">Uncharacterized protein</fullName>
    </submittedName>
</protein>
<feature type="compositionally biased region" description="Polar residues" evidence="1">
    <location>
        <begin position="133"/>
        <end position="162"/>
    </location>
</feature>
<feature type="region of interest" description="Disordered" evidence="1">
    <location>
        <begin position="1"/>
        <end position="31"/>
    </location>
</feature>
<dbReference type="Proteomes" id="UP001189429">
    <property type="component" value="Unassembled WGS sequence"/>
</dbReference>
<organism evidence="2 3">
    <name type="scientific">Prorocentrum cordatum</name>
    <dbReference type="NCBI Taxonomy" id="2364126"/>
    <lineage>
        <taxon>Eukaryota</taxon>
        <taxon>Sar</taxon>
        <taxon>Alveolata</taxon>
        <taxon>Dinophyceae</taxon>
        <taxon>Prorocentrales</taxon>
        <taxon>Prorocentraceae</taxon>
        <taxon>Prorocentrum</taxon>
    </lineage>
</organism>
<comment type="caution">
    <text evidence="2">The sequence shown here is derived from an EMBL/GenBank/DDBJ whole genome shotgun (WGS) entry which is preliminary data.</text>
</comment>
<evidence type="ECO:0000313" key="2">
    <source>
        <dbReference type="EMBL" id="CAK0814938.1"/>
    </source>
</evidence>
<proteinExistence type="predicted"/>
<reference evidence="2" key="1">
    <citation type="submission" date="2023-10" db="EMBL/GenBank/DDBJ databases">
        <authorList>
            <person name="Chen Y."/>
            <person name="Shah S."/>
            <person name="Dougan E. K."/>
            <person name="Thang M."/>
            <person name="Chan C."/>
        </authorList>
    </citation>
    <scope>NUCLEOTIDE SEQUENCE [LARGE SCALE GENOMIC DNA]</scope>
</reference>
<dbReference type="EMBL" id="CAUYUJ010005781">
    <property type="protein sequence ID" value="CAK0814938.1"/>
    <property type="molecule type" value="Genomic_DNA"/>
</dbReference>
<name>A0ABN9R7T5_9DINO</name>
<feature type="compositionally biased region" description="Basic residues" evidence="1">
    <location>
        <begin position="53"/>
        <end position="63"/>
    </location>
</feature>
<evidence type="ECO:0000313" key="3">
    <source>
        <dbReference type="Proteomes" id="UP001189429"/>
    </source>
</evidence>
<gene>
    <name evidence="2" type="ORF">PCOR1329_LOCUS18417</name>
</gene>
<keyword evidence="3" id="KW-1185">Reference proteome</keyword>
<evidence type="ECO:0000256" key="1">
    <source>
        <dbReference type="SAM" id="MobiDB-lite"/>
    </source>
</evidence>
<feature type="region of interest" description="Disordered" evidence="1">
    <location>
        <begin position="49"/>
        <end position="182"/>
    </location>
</feature>
<sequence>MLVAPAPGRPEVTGAAQAPRSKPKDLSDGFSSVPTVEFSPLACGLIAAPRVPHGGKARGRRAGAPRGDPSNSDDSNMRLYQDAEAVRLKTPPGTQRLLAGTAEGTAHSPLHGGLQIAPEAAESPLFLGLYSDPNASPSCSQRSGRPKCSPSTPTTACVSRSPASGGEGGLYEPEPEQSSTDP</sequence>
<accession>A0ABN9R7T5</accession>